<gene>
    <name evidence="1" type="ORF">T440DRAFT_559659</name>
</gene>
<dbReference type="InterPro" id="IPR036291">
    <property type="entry name" value="NAD(P)-bd_dom_sf"/>
</dbReference>
<protein>
    <submittedName>
        <fullName evidence="1">Uncharacterized protein</fullName>
    </submittedName>
</protein>
<sequence length="127" mass="14575">MISYKKKRAKEDIWAKEAETNTDDVAQTHVVSLDRKKVPGNERYILTSQEILDLRSIAADLRAQYPELAKRIPELQKSSEPRRADGFAKVDTSKAEAVFGNQWKSHYDSVKEAVLDVVNWEKENDVK</sequence>
<dbReference type="Proteomes" id="UP000799423">
    <property type="component" value="Unassembled WGS sequence"/>
</dbReference>
<keyword evidence="2" id="KW-1185">Reference proteome</keyword>
<dbReference type="Gene3D" id="3.40.50.720">
    <property type="entry name" value="NAD(P)-binding Rossmann-like Domain"/>
    <property type="match status" value="1"/>
</dbReference>
<dbReference type="SUPFAM" id="SSF51735">
    <property type="entry name" value="NAD(P)-binding Rossmann-fold domains"/>
    <property type="match status" value="1"/>
</dbReference>
<name>A0A6A7AMH5_9PLEO</name>
<accession>A0A6A7AMH5</accession>
<organism evidence="1 2">
    <name type="scientific">Plenodomus tracheiphilus IPT5</name>
    <dbReference type="NCBI Taxonomy" id="1408161"/>
    <lineage>
        <taxon>Eukaryota</taxon>
        <taxon>Fungi</taxon>
        <taxon>Dikarya</taxon>
        <taxon>Ascomycota</taxon>
        <taxon>Pezizomycotina</taxon>
        <taxon>Dothideomycetes</taxon>
        <taxon>Pleosporomycetidae</taxon>
        <taxon>Pleosporales</taxon>
        <taxon>Pleosporineae</taxon>
        <taxon>Leptosphaeriaceae</taxon>
        <taxon>Plenodomus</taxon>
    </lineage>
</organism>
<dbReference type="AlphaFoldDB" id="A0A6A7AMH5"/>
<dbReference type="OrthoDB" id="2735536at2759"/>
<evidence type="ECO:0000313" key="1">
    <source>
        <dbReference type="EMBL" id="KAF2844376.1"/>
    </source>
</evidence>
<reference evidence="1" key="1">
    <citation type="submission" date="2020-01" db="EMBL/GenBank/DDBJ databases">
        <authorList>
            <consortium name="DOE Joint Genome Institute"/>
            <person name="Haridas S."/>
            <person name="Albert R."/>
            <person name="Binder M."/>
            <person name="Bloem J."/>
            <person name="Labutti K."/>
            <person name="Salamov A."/>
            <person name="Andreopoulos B."/>
            <person name="Baker S.E."/>
            <person name="Barry K."/>
            <person name="Bills G."/>
            <person name="Bluhm B.H."/>
            <person name="Cannon C."/>
            <person name="Castanera R."/>
            <person name="Culley D.E."/>
            <person name="Daum C."/>
            <person name="Ezra D."/>
            <person name="Gonzalez J.B."/>
            <person name="Henrissat B."/>
            <person name="Kuo A."/>
            <person name="Liang C."/>
            <person name="Lipzen A."/>
            <person name="Lutzoni F."/>
            <person name="Magnuson J."/>
            <person name="Mondo S."/>
            <person name="Nolan M."/>
            <person name="Ohm R."/>
            <person name="Pangilinan J."/>
            <person name="Park H.-J."/>
            <person name="Ramirez L."/>
            <person name="Alfaro M."/>
            <person name="Sun H."/>
            <person name="Tritt A."/>
            <person name="Yoshinaga Y."/>
            <person name="Zwiers L.-H."/>
            <person name="Turgeon B.G."/>
            <person name="Goodwin S.B."/>
            <person name="Spatafora J.W."/>
            <person name="Crous P.W."/>
            <person name="Grigoriev I.V."/>
        </authorList>
    </citation>
    <scope>NUCLEOTIDE SEQUENCE</scope>
    <source>
        <strain evidence="1">IPT5</strain>
    </source>
</reference>
<evidence type="ECO:0000313" key="2">
    <source>
        <dbReference type="Proteomes" id="UP000799423"/>
    </source>
</evidence>
<proteinExistence type="predicted"/>
<dbReference type="EMBL" id="MU006385">
    <property type="protein sequence ID" value="KAF2844376.1"/>
    <property type="molecule type" value="Genomic_DNA"/>
</dbReference>